<dbReference type="GO" id="GO:0005886">
    <property type="term" value="C:plasma membrane"/>
    <property type="evidence" value="ECO:0007669"/>
    <property type="project" value="UniProtKB-SubCell"/>
</dbReference>
<organism evidence="10 11">
    <name type="scientific">Okibacterium fritillariae</name>
    <dbReference type="NCBI Taxonomy" id="123320"/>
    <lineage>
        <taxon>Bacteria</taxon>
        <taxon>Bacillati</taxon>
        <taxon>Actinomycetota</taxon>
        <taxon>Actinomycetes</taxon>
        <taxon>Micrococcales</taxon>
        <taxon>Microbacteriaceae</taxon>
        <taxon>Okibacterium</taxon>
    </lineage>
</organism>
<dbReference type="Pfam" id="PF07690">
    <property type="entry name" value="MFS_1"/>
    <property type="match status" value="1"/>
</dbReference>
<sequence length="444" mass="45854">MSNIPPSAETGSIPRLDPAPLADPTPEGPESSRGLSGLRRRLPAALHNPVLRVLIASTFVHTLGRGVFLTVTVLYFSLIVGLNAAEVAVVLTAASAVGVATSFLGGFLADRLSARLLSIIAAAGSGLALMAYTLADSFVTTLIIACLVDGMMSAEHAIRGAIIARAFTGTERVSARAILRTVTNIGIAVGSGAGGIALLVSTPEAYRWTMLGAGAITAASALLLAKLPTTVDAHRPSAGETAERLSGLSPWRNPRYLAFTGLSGIFAIQFAVFEIGVPLWIIQDTDAPPAVVALLTFINTALVIAFQIPLSRGTHDMRYAGRVSFVAGILMAGACVLYFTASLTAAVATVVVLLVALVLHSFAEILSSASSWGLSFELADQRLAGSYQGVYSMGYSLGTMVAPLIVTGLAITHGLWGWLGLAALFVASASGITAIASRAASRPR</sequence>
<evidence type="ECO:0000256" key="5">
    <source>
        <dbReference type="ARBA" id="ARBA00022989"/>
    </source>
</evidence>
<feature type="transmembrane region" description="Helical" evidence="8">
    <location>
        <begin position="319"/>
        <end position="339"/>
    </location>
</feature>
<dbReference type="InterPro" id="IPR011701">
    <property type="entry name" value="MFS"/>
</dbReference>
<keyword evidence="6 8" id="KW-0472">Membrane</keyword>
<feature type="transmembrane region" description="Helical" evidence="8">
    <location>
        <begin position="116"/>
        <end position="135"/>
    </location>
</feature>
<feature type="transmembrane region" description="Helical" evidence="8">
    <location>
        <begin position="256"/>
        <end position="281"/>
    </location>
</feature>
<feature type="transmembrane region" description="Helical" evidence="8">
    <location>
        <begin position="178"/>
        <end position="199"/>
    </location>
</feature>
<keyword evidence="3" id="KW-1003">Cell membrane</keyword>
<feature type="transmembrane region" description="Helical" evidence="8">
    <location>
        <begin position="287"/>
        <end position="307"/>
    </location>
</feature>
<comment type="subcellular location">
    <subcellularLocation>
        <location evidence="1">Cell membrane</location>
        <topology evidence="1">Multi-pass membrane protein</topology>
    </subcellularLocation>
</comment>
<feature type="transmembrane region" description="Helical" evidence="8">
    <location>
        <begin position="345"/>
        <end position="369"/>
    </location>
</feature>
<feature type="region of interest" description="Disordered" evidence="7">
    <location>
        <begin position="1"/>
        <end position="35"/>
    </location>
</feature>
<evidence type="ECO:0000259" key="9">
    <source>
        <dbReference type="PROSITE" id="PS50850"/>
    </source>
</evidence>
<dbReference type="InterPro" id="IPR036259">
    <property type="entry name" value="MFS_trans_sf"/>
</dbReference>
<keyword evidence="5 8" id="KW-1133">Transmembrane helix</keyword>
<keyword evidence="4 8" id="KW-0812">Transmembrane</keyword>
<dbReference type="GO" id="GO:0022857">
    <property type="term" value="F:transmembrane transporter activity"/>
    <property type="evidence" value="ECO:0007669"/>
    <property type="project" value="InterPro"/>
</dbReference>
<accession>A0A1T5IQL9</accession>
<dbReference type="PANTHER" id="PTHR23517">
    <property type="entry name" value="RESISTANCE PROTEIN MDTM, PUTATIVE-RELATED-RELATED"/>
    <property type="match status" value="1"/>
</dbReference>
<feature type="transmembrane region" description="Helical" evidence="8">
    <location>
        <begin position="205"/>
        <end position="225"/>
    </location>
</feature>
<evidence type="ECO:0000256" key="8">
    <source>
        <dbReference type="SAM" id="Phobius"/>
    </source>
</evidence>
<dbReference type="EMBL" id="FUZP01000001">
    <property type="protein sequence ID" value="SKC41441.1"/>
    <property type="molecule type" value="Genomic_DNA"/>
</dbReference>
<dbReference type="PROSITE" id="PS50850">
    <property type="entry name" value="MFS"/>
    <property type="match status" value="1"/>
</dbReference>
<feature type="transmembrane region" description="Helical" evidence="8">
    <location>
        <begin position="88"/>
        <end position="109"/>
    </location>
</feature>
<feature type="transmembrane region" description="Helical" evidence="8">
    <location>
        <begin position="50"/>
        <end position="76"/>
    </location>
</feature>
<dbReference type="InterPro" id="IPR022324">
    <property type="entry name" value="Bacilysin_exporter_BacE_put"/>
</dbReference>
<protein>
    <submittedName>
        <fullName evidence="10">Predicted arabinose efflux permease, MFS family</fullName>
    </submittedName>
</protein>
<proteinExistence type="predicted"/>
<dbReference type="PANTHER" id="PTHR23517:SF2">
    <property type="entry name" value="MULTIDRUG RESISTANCE PROTEIN MDTH"/>
    <property type="match status" value="1"/>
</dbReference>
<gene>
    <name evidence="10" type="ORF">SAMN06309945_0736</name>
</gene>
<name>A0A1T5IQL9_9MICO</name>
<evidence type="ECO:0000256" key="1">
    <source>
        <dbReference type="ARBA" id="ARBA00004651"/>
    </source>
</evidence>
<feature type="domain" description="Major facilitator superfamily (MFS) profile" evidence="9">
    <location>
        <begin position="50"/>
        <end position="444"/>
    </location>
</feature>
<reference evidence="10 11" key="1">
    <citation type="submission" date="2017-02" db="EMBL/GenBank/DDBJ databases">
        <authorList>
            <person name="Peterson S.W."/>
        </authorList>
    </citation>
    <scope>NUCLEOTIDE SEQUENCE [LARGE SCALE GENOMIC DNA]</scope>
    <source>
        <strain evidence="10 11">VKM Ac-2059</strain>
    </source>
</reference>
<evidence type="ECO:0000256" key="4">
    <source>
        <dbReference type="ARBA" id="ARBA00022692"/>
    </source>
</evidence>
<dbReference type="Proteomes" id="UP000190857">
    <property type="component" value="Unassembled WGS sequence"/>
</dbReference>
<evidence type="ECO:0000256" key="2">
    <source>
        <dbReference type="ARBA" id="ARBA00022448"/>
    </source>
</evidence>
<evidence type="ECO:0000256" key="3">
    <source>
        <dbReference type="ARBA" id="ARBA00022475"/>
    </source>
</evidence>
<dbReference type="SUPFAM" id="SSF103473">
    <property type="entry name" value="MFS general substrate transporter"/>
    <property type="match status" value="1"/>
</dbReference>
<feature type="transmembrane region" description="Helical" evidence="8">
    <location>
        <begin position="417"/>
        <end position="436"/>
    </location>
</feature>
<evidence type="ECO:0000256" key="7">
    <source>
        <dbReference type="SAM" id="MobiDB-lite"/>
    </source>
</evidence>
<dbReference type="InterPro" id="IPR020846">
    <property type="entry name" value="MFS_dom"/>
</dbReference>
<dbReference type="InterPro" id="IPR050171">
    <property type="entry name" value="MFS_Transporters"/>
</dbReference>
<dbReference type="AlphaFoldDB" id="A0A1T5IQL9"/>
<keyword evidence="2" id="KW-0813">Transport</keyword>
<feature type="transmembrane region" description="Helical" evidence="8">
    <location>
        <begin position="141"/>
        <end position="158"/>
    </location>
</feature>
<evidence type="ECO:0000256" key="6">
    <source>
        <dbReference type="ARBA" id="ARBA00023136"/>
    </source>
</evidence>
<evidence type="ECO:0000313" key="10">
    <source>
        <dbReference type="EMBL" id="SKC41441.1"/>
    </source>
</evidence>
<feature type="transmembrane region" description="Helical" evidence="8">
    <location>
        <begin position="390"/>
        <end position="411"/>
    </location>
</feature>
<dbReference type="RefSeq" id="WP_234990957.1">
    <property type="nucleotide sequence ID" value="NZ_FUZP01000001.1"/>
</dbReference>
<keyword evidence="11" id="KW-1185">Reference proteome</keyword>
<dbReference type="Gene3D" id="1.20.1250.20">
    <property type="entry name" value="MFS general substrate transporter like domains"/>
    <property type="match status" value="1"/>
</dbReference>
<dbReference type="PRINTS" id="PR01988">
    <property type="entry name" value="EXPORTERBACE"/>
</dbReference>
<evidence type="ECO:0000313" key="11">
    <source>
        <dbReference type="Proteomes" id="UP000190857"/>
    </source>
</evidence>